<keyword evidence="3" id="KW-1185">Reference proteome</keyword>
<reference evidence="2 3" key="1">
    <citation type="journal article" date="2019" name="Int. J. Syst. Evol. Microbiol.">
        <title>The Global Catalogue of Microorganisms (GCM) 10K type strain sequencing project: providing services to taxonomists for standard genome sequencing and annotation.</title>
        <authorList>
            <consortium name="The Broad Institute Genomics Platform"/>
            <consortium name="The Broad Institute Genome Sequencing Center for Infectious Disease"/>
            <person name="Wu L."/>
            <person name="Ma J."/>
        </authorList>
    </citation>
    <scope>NUCLEOTIDE SEQUENCE [LARGE SCALE GENOMIC DNA]</scope>
    <source>
        <strain evidence="2 3">JCM 14942</strain>
    </source>
</reference>
<dbReference type="Gene3D" id="3.40.630.30">
    <property type="match status" value="1"/>
</dbReference>
<evidence type="ECO:0000313" key="2">
    <source>
        <dbReference type="EMBL" id="GAA1545635.1"/>
    </source>
</evidence>
<dbReference type="PANTHER" id="PTHR43792">
    <property type="entry name" value="GNAT FAMILY, PUTATIVE (AFU_ORTHOLOGUE AFUA_3G00765)-RELATED-RELATED"/>
    <property type="match status" value="1"/>
</dbReference>
<evidence type="ECO:0000313" key="3">
    <source>
        <dbReference type="Proteomes" id="UP001500842"/>
    </source>
</evidence>
<dbReference type="EMBL" id="BAAAOR010000041">
    <property type="protein sequence ID" value="GAA1545635.1"/>
    <property type="molecule type" value="Genomic_DNA"/>
</dbReference>
<dbReference type="Pfam" id="PF13302">
    <property type="entry name" value="Acetyltransf_3"/>
    <property type="match status" value="1"/>
</dbReference>
<evidence type="ECO:0000259" key="1">
    <source>
        <dbReference type="PROSITE" id="PS51186"/>
    </source>
</evidence>
<name>A0ABN2BQK5_9ACTN</name>
<feature type="domain" description="N-acetyltransferase" evidence="1">
    <location>
        <begin position="10"/>
        <end position="175"/>
    </location>
</feature>
<proteinExistence type="predicted"/>
<dbReference type="RefSeq" id="WP_141005619.1">
    <property type="nucleotide sequence ID" value="NZ_BAAAOR010000041.1"/>
</dbReference>
<dbReference type="PROSITE" id="PS51186">
    <property type="entry name" value="GNAT"/>
    <property type="match status" value="1"/>
</dbReference>
<comment type="caution">
    <text evidence="2">The sequence shown here is derived from an EMBL/GenBank/DDBJ whole genome shotgun (WGS) entry which is preliminary data.</text>
</comment>
<dbReference type="InterPro" id="IPR000182">
    <property type="entry name" value="GNAT_dom"/>
</dbReference>
<dbReference type="SUPFAM" id="SSF55729">
    <property type="entry name" value="Acyl-CoA N-acyltransferases (Nat)"/>
    <property type="match status" value="1"/>
</dbReference>
<organism evidence="2 3">
    <name type="scientific">Nocardioides humi</name>
    <dbReference type="NCBI Taxonomy" id="449461"/>
    <lineage>
        <taxon>Bacteria</taxon>
        <taxon>Bacillati</taxon>
        <taxon>Actinomycetota</taxon>
        <taxon>Actinomycetes</taxon>
        <taxon>Propionibacteriales</taxon>
        <taxon>Nocardioidaceae</taxon>
        <taxon>Nocardioides</taxon>
    </lineage>
</organism>
<accession>A0ABN2BQK5</accession>
<protein>
    <submittedName>
        <fullName evidence="2">GNAT family N-acetyltransferase</fullName>
    </submittedName>
</protein>
<dbReference type="Proteomes" id="UP001500842">
    <property type="component" value="Unassembled WGS sequence"/>
</dbReference>
<dbReference type="InterPro" id="IPR051531">
    <property type="entry name" value="N-acetyltransferase"/>
</dbReference>
<dbReference type="InterPro" id="IPR016181">
    <property type="entry name" value="Acyl_CoA_acyltransferase"/>
</dbReference>
<sequence length="210" mass="23133">MDQPITTPRLSLRPWRRADAPAATRIFGDPQVARWLAPALPPVPDETEMTRTIVRWQAETGVPGEPVGHWAITSRGGDDVVGGVAVRDLGTGDGDYELAWQLAPAAWGRGYAAEAARALAVAVLDRSPVDELLALVRPRNRRAAATARRLGMEWVGETDKFHRLRLQVYRLRRADLLPSLLKEAARSRVLRDGQLAVAHPEDLLPALRIP</sequence>
<gene>
    <name evidence="2" type="ORF">GCM10009788_55020</name>
</gene>
<dbReference type="PANTHER" id="PTHR43792:SF1">
    <property type="entry name" value="N-ACETYLTRANSFERASE DOMAIN-CONTAINING PROTEIN"/>
    <property type="match status" value="1"/>
</dbReference>